<dbReference type="RefSeq" id="WP_163482649.1">
    <property type="nucleotide sequence ID" value="NZ_JAAGWF010000017.1"/>
</dbReference>
<reference evidence="2 3" key="1">
    <citation type="submission" date="2020-02" db="EMBL/GenBank/DDBJ databases">
        <title>Geodermatophilus sabuli CPCC 205279 I12A-02694.</title>
        <authorList>
            <person name="Jiang Z."/>
        </authorList>
    </citation>
    <scope>NUCLEOTIDE SEQUENCE [LARGE SCALE GENOMIC DNA]</scope>
    <source>
        <strain evidence="2 3">I12A-02694</strain>
    </source>
</reference>
<protein>
    <submittedName>
        <fullName evidence="2">Uncharacterized protein</fullName>
    </submittedName>
</protein>
<proteinExistence type="predicted"/>
<organism evidence="2 3">
    <name type="scientific">Geodermatophilus sabuli</name>
    <dbReference type="NCBI Taxonomy" id="1564158"/>
    <lineage>
        <taxon>Bacteria</taxon>
        <taxon>Bacillati</taxon>
        <taxon>Actinomycetota</taxon>
        <taxon>Actinomycetes</taxon>
        <taxon>Geodermatophilales</taxon>
        <taxon>Geodermatophilaceae</taxon>
        <taxon>Geodermatophilus</taxon>
    </lineage>
</organism>
<keyword evidence="3" id="KW-1185">Reference proteome</keyword>
<feature type="region of interest" description="Disordered" evidence="1">
    <location>
        <begin position="1"/>
        <end position="30"/>
    </location>
</feature>
<dbReference type="EMBL" id="JAAGWF010000017">
    <property type="protein sequence ID" value="NEK59273.1"/>
    <property type="molecule type" value="Genomic_DNA"/>
</dbReference>
<evidence type="ECO:0000256" key="1">
    <source>
        <dbReference type="SAM" id="MobiDB-lite"/>
    </source>
</evidence>
<name>A0A7K3W4J1_9ACTN</name>
<evidence type="ECO:0000313" key="2">
    <source>
        <dbReference type="EMBL" id="NEK59273.1"/>
    </source>
</evidence>
<sequence length="81" mass="8925">MPSRARRPTADAGRGDGPGGQLVLHWGGPRHGQVDHVPPELLTSAVLVYDGPRWFGVYQRFQPVQLQDTAQGPAEVWVVRE</sequence>
<gene>
    <name evidence="2" type="ORF">GCU56_15515</name>
</gene>
<accession>A0A7K3W4J1</accession>
<dbReference type="Proteomes" id="UP000470246">
    <property type="component" value="Unassembled WGS sequence"/>
</dbReference>
<comment type="caution">
    <text evidence="2">The sequence shown here is derived from an EMBL/GenBank/DDBJ whole genome shotgun (WGS) entry which is preliminary data.</text>
</comment>
<dbReference type="AlphaFoldDB" id="A0A7K3W4J1"/>
<evidence type="ECO:0000313" key="3">
    <source>
        <dbReference type="Proteomes" id="UP000470246"/>
    </source>
</evidence>